<evidence type="ECO:0000313" key="2">
    <source>
        <dbReference type="EMBL" id="KIH45523.1"/>
    </source>
</evidence>
<dbReference type="AlphaFoldDB" id="A0A0C2BNX5"/>
<organism evidence="2 3">
    <name type="scientific">Ancylostoma duodenale</name>
    <dbReference type="NCBI Taxonomy" id="51022"/>
    <lineage>
        <taxon>Eukaryota</taxon>
        <taxon>Metazoa</taxon>
        <taxon>Ecdysozoa</taxon>
        <taxon>Nematoda</taxon>
        <taxon>Chromadorea</taxon>
        <taxon>Rhabditida</taxon>
        <taxon>Rhabditina</taxon>
        <taxon>Rhabditomorpha</taxon>
        <taxon>Strongyloidea</taxon>
        <taxon>Ancylostomatidae</taxon>
        <taxon>Ancylostomatinae</taxon>
        <taxon>Ancylostoma</taxon>
    </lineage>
</organism>
<accession>A0A0C2BNX5</accession>
<evidence type="ECO:0000313" key="3">
    <source>
        <dbReference type="Proteomes" id="UP000054047"/>
    </source>
</evidence>
<dbReference type="OrthoDB" id="5828215at2759"/>
<feature type="region of interest" description="Disordered" evidence="1">
    <location>
        <begin position="1"/>
        <end position="26"/>
    </location>
</feature>
<gene>
    <name evidence="2" type="ORF">ANCDUO_24436</name>
</gene>
<dbReference type="EMBL" id="KN772216">
    <property type="protein sequence ID" value="KIH45523.1"/>
    <property type="molecule type" value="Genomic_DNA"/>
</dbReference>
<dbReference type="Proteomes" id="UP000054047">
    <property type="component" value="Unassembled WGS sequence"/>
</dbReference>
<sequence length="232" mass="26314">MPATTRSRRNRNKDGSPINVPEVPVASPAGESVLDSKLQDVSVHLNTISAFLESTPNVPRSVVESFHALQSIISVPHKNCEDFLHRRSIVIQGIPELPLSTIPSIRQADVEAKVTEVFDALGVEARPWAVFRMGRWSETKPRLTKVILPSRSQYLTVLGKASSLRDTSKYRHIFIRASLTEEERRKEYDLRREAREKNQSLGHKEYVVYRGEVVRISDIPNIRERQGKPQGN</sequence>
<evidence type="ECO:0000256" key="1">
    <source>
        <dbReference type="SAM" id="MobiDB-lite"/>
    </source>
</evidence>
<keyword evidence="3" id="KW-1185">Reference proteome</keyword>
<reference evidence="2 3" key="1">
    <citation type="submission" date="2013-12" db="EMBL/GenBank/DDBJ databases">
        <title>Draft genome of the parsitic nematode Ancylostoma duodenale.</title>
        <authorList>
            <person name="Mitreva M."/>
        </authorList>
    </citation>
    <scope>NUCLEOTIDE SEQUENCE [LARGE SCALE GENOMIC DNA]</scope>
    <source>
        <strain evidence="2 3">Zhejiang</strain>
    </source>
</reference>
<feature type="compositionally biased region" description="Basic residues" evidence="1">
    <location>
        <begin position="1"/>
        <end position="11"/>
    </location>
</feature>
<name>A0A0C2BNX5_9BILA</name>
<protein>
    <submittedName>
        <fullName evidence="2">Uncharacterized protein</fullName>
    </submittedName>
</protein>
<proteinExistence type="predicted"/>